<keyword evidence="3" id="KW-1185">Reference proteome</keyword>
<gene>
    <name evidence="2" type="ORF">L484_018691</name>
</gene>
<dbReference type="Proteomes" id="UP000030645">
    <property type="component" value="Unassembled WGS sequence"/>
</dbReference>
<feature type="signal peptide" evidence="1">
    <location>
        <begin position="1"/>
        <end position="28"/>
    </location>
</feature>
<reference evidence="3" key="1">
    <citation type="submission" date="2013-01" db="EMBL/GenBank/DDBJ databases">
        <title>Draft Genome Sequence of a Mulberry Tree, Morus notabilis C.K. Schneid.</title>
        <authorList>
            <person name="He N."/>
            <person name="Zhao S."/>
        </authorList>
    </citation>
    <scope>NUCLEOTIDE SEQUENCE</scope>
</reference>
<dbReference type="AlphaFoldDB" id="W9SNI4"/>
<name>W9SNI4_9ROSA</name>
<dbReference type="EMBL" id="KE345837">
    <property type="protein sequence ID" value="EXC18510.1"/>
    <property type="molecule type" value="Genomic_DNA"/>
</dbReference>
<feature type="chain" id="PRO_5004930418" evidence="1">
    <location>
        <begin position="29"/>
        <end position="81"/>
    </location>
</feature>
<evidence type="ECO:0000313" key="3">
    <source>
        <dbReference type="Proteomes" id="UP000030645"/>
    </source>
</evidence>
<evidence type="ECO:0000256" key="1">
    <source>
        <dbReference type="SAM" id="SignalP"/>
    </source>
</evidence>
<proteinExistence type="predicted"/>
<sequence>MASMKVFVSLCQLFLIIFIFSFATNSEARDSLGAFPNKIRSPSLMKTAQQALQASIERQAQDGRILDSKRVSPGGPDPHHH</sequence>
<evidence type="ECO:0000313" key="2">
    <source>
        <dbReference type="EMBL" id="EXC18510.1"/>
    </source>
</evidence>
<keyword evidence="1" id="KW-0732">Signal</keyword>
<protein>
    <submittedName>
        <fullName evidence="2">Uncharacterized protein</fullName>
    </submittedName>
</protein>
<organism evidence="2 3">
    <name type="scientific">Morus notabilis</name>
    <dbReference type="NCBI Taxonomy" id="981085"/>
    <lineage>
        <taxon>Eukaryota</taxon>
        <taxon>Viridiplantae</taxon>
        <taxon>Streptophyta</taxon>
        <taxon>Embryophyta</taxon>
        <taxon>Tracheophyta</taxon>
        <taxon>Spermatophyta</taxon>
        <taxon>Magnoliopsida</taxon>
        <taxon>eudicotyledons</taxon>
        <taxon>Gunneridae</taxon>
        <taxon>Pentapetalae</taxon>
        <taxon>rosids</taxon>
        <taxon>fabids</taxon>
        <taxon>Rosales</taxon>
        <taxon>Moraceae</taxon>
        <taxon>Moreae</taxon>
        <taxon>Morus</taxon>
    </lineage>
</organism>
<accession>W9SNI4</accession>